<evidence type="ECO:0000313" key="7">
    <source>
        <dbReference type="Proteomes" id="UP000284605"/>
    </source>
</evidence>
<protein>
    <submittedName>
        <fullName evidence="6">AraC family transcriptional regulator</fullName>
    </submittedName>
</protein>
<dbReference type="GO" id="GO:0003700">
    <property type="term" value="F:DNA-binding transcription factor activity"/>
    <property type="evidence" value="ECO:0007669"/>
    <property type="project" value="InterPro"/>
</dbReference>
<dbReference type="PROSITE" id="PS01124">
    <property type="entry name" value="HTH_ARAC_FAMILY_2"/>
    <property type="match status" value="1"/>
</dbReference>
<dbReference type="Pfam" id="PF12625">
    <property type="entry name" value="Arabinose_bd"/>
    <property type="match status" value="1"/>
</dbReference>
<evidence type="ECO:0000259" key="5">
    <source>
        <dbReference type="PROSITE" id="PS01124"/>
    </source>
</evidence>
<keyword evidence="3" id="KW-0804">Transcription</keyword>
<dbReference type="SUPFAM" id="SSF46689">
    <property type="entry name" value="Homeodomain-like"/>
    <property type="match status" value="1"/>
</dbReference>
<dbReference type="PANTHER" id="PTHR47894">
    <property type="entry name" value="HTH-TYPE TRANSCRIPTIONAL REGULATOR GADX"/>
    <property type="match status" value="1"/>
</dbReference>
<comment type="caution">
    <text evidence="6">The sequence shown here is derived from an EMBL/GenBank/DDBJ whole genome shotgun (WGS) entry which is preliminary data.</text>
</comment>
<evidence type="ECO:0000256" key="1">
    <source>
        <dbReference type="ARBA" id="ARBA00023015"/>
    </source>
</evidence>
<evidence type="ECO:0000256" key="3">
    <source>
        <dbReference type="ARBA" id="ARBA00023163"/>
    </source>
</evidence>
<reference evidence="6 7" key="1">
    <citation type="submission" date="2018-09" db="EMBL/GenBank/DDBJ databases">
        <authorList>
            <person name="Zhu H."/>
        </authorList>
    </citation>
    <scope>NUCLEOTIDE SEQUENCE [LARGE SCALE GENOMIC DNA]</scope>
    <source>
        <strain evidence="6 7">K1W22B-8</strain>
    </source>
</reference>
<dbReference type="PANTHER" id="PTHR47894:SF1">
    <property type="entry name" value="HTH-TYPE TRANSCRIPTIONAL REGULATOR VQSM"/>
    <property type="match status" value="1"/>
</dbReference>
<accession>A0A418WH17</accession>
<name>A0A418WH17_9PROT</name>
<evidence type="ECO:0000256" key="4">
    <source>
        <dbReference type="SAM" id="MobiDB-lite"/>
    </source>
</evidence>
<dbReference type="PRINTS" id="PR00032">
    <property type="entry name" value="HTHARAC"/>
</dbReference>
<evidence type="ECO:0000256" key="2">
    <source>
        <dbReference type="ARBA" id="ARBA00023125"/>
    </source>
</evidence>
<dbReference type="InterPro" id="IPR018060">
    <property type="entry name" value="HTH_AraC"/>
</dbReference>
<dbReference type="GO" id="GO:0005829">
    <property type="term" value="C:cytosol"/>
    <property type="evidence" value="ECO:0007669"/>
    <property type="project" value="TreeGrafter"/>
</dbReference>
<dbReference type="EMBL" id="QYUK01000011">
    <property type="protein sequence ID" value="RJF89280.1"/>
    <property type="molecule type" value="Genomic_DNA"/>
</dbReference>
<dbReference type="InterPro" id="IPR032687">
    <property type="entry name" value="AraC-type_N"/>
</dbReference>
<feature type="region of interest" description="Disordered" evidence="4">
    <location>
        <begin position="1"/>
        <end position="21"/>
    </location>
</feature>
<dbReference type="SMART" id="SM00342">
    <property type="entry name" value="HTH_ARAC"/>
    <property type="match status" value="1"/>
</dbReference>
<dbReference type="Gene3D" id="1.10.10.60">
    <property type="entry name" value="Homeodomain-like"/>
    <property type="match status" value="1"/>
</dbReference>
<dbReference type="RefSeq" id="WP_119780855.1">
    <property type="nucleotide sequence ID" value="NZ_QYUK01000011.1"/>
</dbReference>
<keyword evidence="7" id="KW-1185">Reference proteome</keyword>
<dbReference type="GO" id="GO:0000976">
    <property type="term" value="F:transcription cis-regulatory region binding"/>
    <property type="evidence" value="ECO:0007669"/>
    <property type="project" value="TreeGrafter"/>
</dbReference>
<dbReference type="AlphaFoldDB" id="A0A418WH17"/>
<evidence type="ECO:0000313" key="6">
    <source>
        <dbReference type="EMBL" id="RJF89280.1"/>
    </source>
</evidence>
<organism evidence="6 7">
    <name type="scientific">Oleomonas cavernae</name>
    <dbReference type="NCBI Taxonomy" id="2320859"/>
    <lineage>
        <taxon>Bacteria</taxon>
        <taxon>Pseudomonadati</taxon>
        <taxon>Pseudomonadota</taxon>
        <taxon>Alphaproteobacteria</taxon>
        <taxon>Acetobacterales</taxon>
        <taxon>Acetobacteraceae</taxon>
        <taxon>Oleomonas</taxon>
    </lineage>
</organism>
<proteinExistence type="predicted"/>
<sequence>MNANDHDAARQTRGSHAPFRRPPILRQTPVIPVYLADVIVRIAEERGIPANACLAGTGLAPSHLGTNDRLLSLDQAQRIFENVWYAADDPTLGLTYGERLRPVHLGVMGMALLAAPTLRAALDCLVRYHRLLGPAWSISWTQQGAEAVVVMRRVVPLGDTGRLHTDAWMIAFARLLASLREKPISSGRIELDSGALPVADYAWRFAGLSGFEVCFDRPAQQLCFPADILDEPLSGNSPAAFRESVARCEEFLTKRDIGEDLLSMVMRHLRASVRAPTLEQLSAACGMSTRTLERRLSEFGLTYRDALDHARRDRALALVGETTLAFVDIAEMLGYSDVSSFSKSFKRWTGYTPSVHRGGATS</sequence>
<keyword evidence="1" id="KW-0805">Transcription regulation</keyword>
<dbReference type="InterPro" id="IPR009057">
    <property type="entry name" value="Homeodomain-like_sf"/>
</dbReference>
<feature type="compositionally biased region" description="Basic and acidic residues" evidence="4">
    <location>
        <begin position="1"/>
        <end position="10"/>
    </location>
</feature>
<dbReference type="OrthoDB" id="9805730at2"/>
<dbReference type="Proteomes" id="UP000284605">
    <property type="component" value="Unassembled WGS sequence"/>
</dbReference>
<dbReference type="InterPro" id="IPR020449">
    <property type="entry name" value="Tscrpt_reg_AraC-type_HTH"/>
</dbReference>
<gene>
    <name evidence="6" type="ORF">D3874_21805</name>
</gene>
<dbReference type="Pfam" id="PF12833">
    <property type="entry name" value="HTH_18"/>
    <property type="match status" value="1"/>
</dbReference>
<keyword evidence="2" id="KW-0238">DNA-binding</keyword>
<feature type="domain" description="HTH araC/xylS-type" evidence="5">
    <location>
        <begin position="259"/>
        <end position="359"/>
    </location>
</feature>